<name>A0A6G0RUF1_9STRA</name>
<evidence type="ECO:0000313" key="1">
    <source>
        <dbReference type="EMBL" id="KAE9341269.1"/>
    </source>
</evidence>
<organism evidence="1 2">
    <name type="scientific">Phytophthora fragariae</name>
    <dbReference type="NCBI Taxonomy" id="53985"/>
    <lineage>
        <taxon>Eukaryota</taxon>
        <taxon>Sar</taxon>
        <taxon>Stramenopiles</taxon>
        <taxon>Oomycota</taxon>
        <taxon>Peronosporomycetes</taxon>
        <taxon>Peronosporales</taxon>
        <taxon>Peronosporaceae</taxon>
        <taxon>Phytophthora</taxon>
    </lineage>
</organism>
<dbReference type="AlphaFoldDB" id="A0A6G0RUF1"/>
<dbReference type="Proteomes" id="UP000486351">
    <property type="component" value="Unassembled WGS sequence"/>
</dbReference>
<evidence type="ECO:0000313" key="2">
    <source>
        <dbReference type="Proteomes" id="UP000486351"/>
    </source>
</evidence>
<proteinExistence type="predicted"/>
<dbReference type="EMBL" id="QXFY01000548">
    <property type="protein sequence ID" value="KAE9341269.1"/>
    <property type="molecule type" value="Genomic_DNA"/>
</dbReference>
<protein>
    <submittedName>
        <fullName evidence="1">Uncharacterized protein</fullName>
    </submittedName>
</protein>
<accession>A0A6G0RUF1</accession>
<comment type="caution">
    <text evidence="1">The sequence shown here is derived from an EMBL/GenBank/DDBJ whole genome shotgun (WGS) entry which is preliminary data.</text>
</comment>
<sequence>MTWVGVASAWGKRKRSRNWRLVFPFCSAHSAGVVRPLCKRNPPSICYDAVTSPVLACKWYLAVTPLSSQLSNNFELLGGQAFRWAIT</sequence>
<reference evidence="1 2" key="1">
    <citation type="submission" date="2018-09" db="EMBL/GenBank/DDBJ databases">
        <title>Genomic investigation of the strawberry pathogen Phytophthora fragariae indicates pathogenicity is determined by transcriptional variation in three key races.</title>
        <authorList>
            <person name="Adams T.M."/>
            <person name="Armitage A.D."/>
            <person name="Sobczyk M.K."/>
            <person name="Bates H.J."/>
            <person name="Dunwell J.M."/>
            <person name="Nellist C.F."/>
            <person name="Harrison R.J."/>
        </authorList>
    </citation>
    <scope>NUCLEOTIDE SEQUENCE [LARGE SCALE GENOMIC DNA]</scope>
    <source>
        <strain evidence="1 2">NOV-77</strain>
    </source>
</reference>
<gene>
    <name evidence="1" type="ORF">PF008_g10705</name>
</gene>